<name>A0A1A9F3C6_9GAMM</name>
<sequence>MPRRSIEKAPEAPLDKTRPTSGLTLIDVAKVAGVSPITVSRALNRPELVSDLTLEKVRRAVALVGYIPNMQAGGLASKQSKLVAVFVPTIAHSIFSDMVQALMDQLGEAGYQSILGVTGYSLEKEESLLGAILGRRPDGIVLMGTEHSALTRQRLVSSGIPVVETWDFCEDPIDILVGFSHEAVGKAVAGHLHDKGYRRFSVVSASDARGIKRCKGLVSELSERGITEVPQVIFTPPATLKEGRAGLSQLFSAGSNPEVVVCSSDTVAQGVLAEAASRGLRVPEDLAVMGFGDMGSAAQLYPALSSVRLDGERVGGLIAKVLLERFRNQGDQQTQVRIDTGFTLIDRVSA</sequence>
<dbReference type="PANTHER" id="PTHR30146:SF33">
    <property type="entry name" value="TRANSCRIPTIONAL REGULATOR"/>
    <property type="match status" value="1"/>
</dbReference>
<dbReference type="InterPro" id="IPR000843">
    <property type="entry name" value="HTH_LacI"/>
</dbReference>
<dbReference type="InterPro" id="IPR046335">
    <property type="entry name" value="LacI/GalR-like_sensor"/>
</dbReference>
<dbReference type="Proteomes" id="UP000078070">
    <property type="component" value="Chromosome"/>
</dbReference>
<dbReference type="Pfam" id="PF00356">
    <property type="entry name" value="LacI"/>
    <property type="match status" value="1"/>
</dbReference>
<dbReference type="SUPFAM" id="SSF53822">
    <property type="entry name" value="Periplasmic binding protein-like I"/>
    <property type="match status" value="1"/>
</dbReference>
<dbReference type="CDD" id="cd01392">
    <property type="entry name" value="HTH_LacI"/>
    <property type="match status" value="1"/>
</dbReference>
<dbReference type="Gene3D" id="3.40.50.2300">
    <property type="match status" value="2"/>
</dbReference>
<evidence type="ECO:0000256" key="3">
    <source>
        <dbReference type="ARBA" id="ARBA00023163"/>
    </source>
</evidence>
<proteinExistence type="predicted"/>
<reference evidence="6" key="1">
    <citation type="submission" date="2016-05" db="EMBL/GenBank/DDBJ databases">
        <authorList>
            <person name="Baek K."/>
            <person name="Yang S.-J."/>
        </authorList>
    </citation>
    <scope>NUCLEOTIDE SEQUENCE [LARGE SCALE GENOMIC DNA]</scope>
    <source>
        <strain evidence="6">ST58-10</strain>
    </source>
</reference>
<keyword evidence="6" id="KW-1185">Reference proteome</keyword>
<evidence type="ECO:0000259" key="4">
    <source>
        <dbReference type="PROSITE" id="PS50932"/>
    </source>
</evidence>
<dbReference type="PROSITE" id="PS00356">
    <property type="entry name" value="HTH_LACI_1"/>
    <property type="match status" value="1"/>
</dbReference>
<dbReference type="PROSITE" id="PS50932">
    <property type="entry name" value="HTH_LACI_2"/>
    <property type="match status" value="1"/>
</dbReference>
<dbReference type="AlphaFoldDB" id="A0A1A9F3C6"/>
<evidence type="ECO:0000256" key="1">
    <source>
        <dbReference type="ARBA" id="ARBA00023015"/>
    </source>
</evidence>
<dbReference type="InterPro" id="IPR028082">
    <property type="entry name" value="Peripla_BP_I"/>
</dbReference>
<dbReference type="OrthoDB" id="5681588at2"/>
<dbReference type="PANTHER" id="PTHR30146">
    <property type="entry name" value="LACI-RELATED TRANSCRIPTIONAL REPRESSOR"/>
    <property type="match status" value="1"/>
</dbReference>
<evidence type="ECO:0000313" key="6">
    <source>
        <dbReference type="Proteomes" id="UP000078070"/>
    </source>
</evidence>
<dbReference type="SMART" id="SM00354">
    <property type="entry name" value="HTH_LACI"/>
    <property type="match status" value="1"/>
</dbReference>
<dbReference type="RefSeq" id="WP_067385895.1">
    <property type="nucleotide sequence ID" value="NZ_CP015839.1"/>
</dbReference>
<dbReference type="KEGG" id="mars:A8C75_19025"/>
<dbReference type="EMBL" id="CP015839">
    <property type="protein sequence ID" value="ANG64361.1"/>
    <property type="molecule type" value="Genomic_DNA"/>
</dbReference>
<dbReference type="Pfam" id="PF13377">
    <property type="entry name" value="Peripla_BP_3"/>
    <property type="match status" value="1"/>
</dbReference>
<evidence type="ECO:0000313" key="5">
    <source>
        <dbReference type="EMBL" id="ANG64361.1"/>
    </source>
</evidence>
<dbReference type="SUPFAM" id="SSF47413">
    <property type="entry name" value="lambda repressor-like DNA-binding domains"/>
    <property type="match status" value="1"/>
</dbReference>
<gene>
    <name evidence="5" type="ORF">A8C75_19025</name>
</gene>
<dbReference type="GO" id="GO:0000976">
    <property type="term" value="F:transcription cis-regulatory region binding"/>
    <property type="evidence" value="ECO:0007669"/>
    <property type="project" value="TreeGrafter"/>
</dbReference>
<dbReference type="Gene3D" id="1.10.260.40">
    <property type="entry name" value="lambda repressor-like DNA-binding domains"/>
    <property type="match status" value="1"/>
</dbReference>
<dbReference type="GO" id="GO:0003700">
    <property type="term" value="F:DNA-binding transcription factor activity"/>
    <property type="evidence" value="ECO:0007669"/>
    <property type="project" value="TreeGrafter"/>
</dbReference>
<reference evidence="5 6" key="2">
    <citation type="journal article" date="2018" name="Int. J. Syst. Evol. Microbiol.">
        <title>Marinobacterium aestuarii sp. nov., a benzene-degrading marine bacterium isolated from estuary sediment.</title>
        <authorList>
            <person name="Bae S.S."/>
            <person name="Jung J."/>
            <person name="Chung D."/>
            <person name="Baek K."/>
        </authorList>
    </citation>
    <scope>NUCLEOTIDE SEQUENCE [LARGE SCALE GENOMIC DNA]</scope>
    <source>
        <strain evidence="5 6">ST58-10</strain>
    </source>
</reference>
<dbReference type="InterPro" id="IPR010982">
    <property type="entry name" value="Lambda_DNA-bd_dom_sf"/>
</dbReference>
<keyword evidence="2" id="KW-0238">DNA-binding</keyword>
<evidence type="ECO:0000256" key="2">
    <source>
        <dbReference type="ARBA" id="ARBA00023125"/>
    </source>
</evidence>
<keyword evidence="3" id="KW-0804">Transcription</keyword>
<feature type="domain" description="HTH lacI-type" evidence="4">
    <location>
        <begin position="23"/>
        <end position="77"/>
    </location>
</feature>
<protein>
    <submittedName>
        <fullName evidence="5">GntR family transcriptional regulator</fullName>
    </submittedName>
</protein>
<accession>A0A1A9F3C6</accession>
<keyword evidence="1" id="KW-0805">Transcription regulation</keyword>
<dbReference type="STRING" id="1821621.A8C75_19025"/>
<dbReference type="CDD" id="cd01575">
    <property type="entry name" value="PBP1_GntR"/>
    <property type="match status" value="1"/>
</dbReference>
<organism evidence="5 6">
    <name type="scientific">Marinobacterium aestuarii</name>
    <dbReference type="NCBI Taxonomy" id="1821621"/>
    <lineage>
        <taxon>Bacteria</taxon>
        <taxon>Pseudomonadati</taxon>
        <taxon>Pseudomonadota</taxon>
        <taxon>Gammaproteobacteria</taxon>
        <taxon>Oceanospirillales</taxon>
        <taxon>Oceanospirillaceae</taxon>
        <taxon>Marinobacterium</taxon>
    </lineage>
</organism>